<keyword evidence="2" id="KW-0560">Oxidoreductase</keyword>
<dbReference type="InterPro" id="IPR046867">
    <property type="entry name" value="AldOxase/xan_DH_MoCoBD2"/>
</dbReference>
<dbReference type="SUPFAM" id="SSF56003">
    <property type="entry name" value="Molybdenum cofactor-binding domain"/>
    <property type="match status" value="1"/>
</dbReference>
<keyword evidence="1" id="KW-0500">Molybdenum</keyword>
<keyword evidence="3" id="KW-0732">Signal</keyword>
<dbReference type="AlphaFoldDB" id="A0A1I6F7C9"/>
<feature type="chain" id="PRO_5011665194" evidence="3">
    <location>
        <begin position="29"/>
        <end position="721"/>
    </location>
</feature>
<reference evidence="6" key="1">
    <citation type="submission" date="2016-10" db="EMBL/GenBank/DDBJ databases">
        <authorList>
            <person name="Varghese N."/>
            <person name="Submissions S."/>
        </authorList>
    </citation>
    <scope>NUCLEOTIDE SEQUENCE [LARGE SCALE GENOMIC DNA]</scope>
    <source>
        <strain evidence="6">DSM 44232</strain>
    </source>
</reference>
<accession>A0A1I6F7C9</accession>
<evidence type="ECO:0000256" key="3">
    <source>
        <dbReference type="SAM" id="SignalP"/>
    </source>
</evidence>
<dbReference type="InterPro" id="IPR016208">
    <property type="entry name" value="Ald_Oxase/xanthine_DH-like"/>
</dbReference>
<feature type="domain" description="Aldehyde oxidase/xanthine dehydrogenase a/b hammerhead" evidence="4">
    <location>
        <begin position="48"/>
        <end position="159"/>
    </location>
</feature>
<protein>
    <submittedName>
        <fullName evidence="5">Xanthine dehydrogenase, molybdenum binding subunit apoprotein</fullName>
    </submittedName>
</protein>
<dbReference type="STRING" id="84724.SAMN04488564_109128"/>
<organism evidence="5 6">
    <name type="scientific">Lentzea waywayandensis</name>
    <dbReference type="NCBI Taxonomy" id="84724"/>
    <lineage>
        <taxon>Bacteria</taxon>
        <taxon>Bacillati</taxon>
        <taxon>Actinomycetota</taxon>
        <taxon>Actinomycetes</taxon>
        <taxon>Pseudonocardiales</taxon>
        <taxon>Pseudonocardiaceae</taxon>
        <taxon>Lentzea</taxon>
    </lineage>
</organism>
<dbReference type="PANTHER" id="PTHR11908:SF132">
    <property type="entry name" value="ALDEHYDE OXIDASE 1-RELATED"/>
    <property type="match status" value="1"/>
</dbReference>
<dbReference type="Pfam" id="PF20256">
    <property type="entry name" value="MoCoBD_2"/>
    <property type="match status" value="2"/>
</dbReference>
<dbReference type="InterPro" id="IPR037165">
    <property type="entry name" value="AldOxase/xan_DH_Mopterin-bd_sf"/>
</dbReference>
<dbReference type="Proteomes" id="UP000198583">
    <property type="component" value="Unassembled WGS sequence"/>
</dbReference>
<dbReference type="InterPro" id="IPR000674">
    <property type="entry name" value="Ald_Oxase/Xan_DH_a/b"/>
</dbReference>
<evidence type="ECO:0000256" key="1">
    <source>
        <dbReference type="ARBA" id="ARBA00022505"/>
    </source>
</evidence>
<feature type="signal peptide" evidence="3">
    <location>
        <begin position="1"/>
        <end position="28"/>
    </location>
</feature>
<dbReference type="EMBL" id="FOYL01000009">
    <property type="protein sequence ID" value="SFR25901.1"/>
    <property type="molecule type" value="Genomic_DNA"/>
</dbReference>
<dbReference type="GO" id="GO:0005506">
    <property type="term" value="F:iron ion binding"/>
    <property type="evidence" value="ECO:0007669"/>
    <property type="project" value="InterPro"/>
</dbReference>
<dbReference type="Gene3D" id="3.90.1170.50">
    <property type="entry name" value="Aldehyde oxidase/xanthine dehydrogenase, a/b hammerhead"/>
    <property type="match status" value="1"/>
</dbReference>
<evidence type="ECO:0000259" key="4">
    <source>
        <dbReference type="SMART" id="SM01008"/>
    </source>
</evidence>
<dbReference type="RefSeq" id="WP_218164607.1">
    <property type="nucleotide sequence ID" value="NZ_FOYL01000009.1"/>
</dbReference>
<evidence type="ECO:0000256" key="2">
    <source>
        <dbReference type="ARBA" id="ARBA00023002"/>
    </source>
</evidence>
<dbReference type="Gene3D" id="3.30.365.10">
    <property type="entry name" value="Aldehyde oxidase/xanthine dehydrogenase, molybdopterin binding domain"/>
    <property type="match status" value="4"/>
</dbReference>
<dbReference type="GO" id="GO:0016491">
    <property type="term" value="F:oxidoreductase activity"/>
    <property type="evidence" value="ECO:0007669"/>
    <property type="project" value="UniProtKB-KW"/>
</dbReference>
<dbReference type="PANTHER" id="PTHR11908">
    <property type="entry name" value="XANTHINE DEHYDROGENASE"/>
    <property type="match status" value="1"/>
</dbReference>
<dbReference type="SUPFAM" id="SSF54665">
    <property type="entry name" value="CO dehydrogenase molybdoprotein N-domain-like"/>
    <property type="match status" value="1"/>
</dbReference>
<dbReference type="SMART" id="SM01008">
    <property type="entry name" value="Ald_Xan_dh_C"/>
    <property type="match status" value="1"/>
</dbReference>
<evidence type="ECO:0000313" key="5">
    <source>
        <dbReference type="EMBL" id="SFR25901.1"/>
    </source>
</evidence>
<keyword evidence="6" id="KW-1185">Reference proteome</keyword>
<dbReference type="InterPro" id="IPR036856">
    <property type="entry name" value="Ald_Oxase/Xan_DH_a/b_sf"/>
</dbReference>
<gene>
    <name evidence="5" type="ORF">SAMN04488564_109128</name>
</gene>
<dbReference type="InterPro" id="IPR008274">
    <property type="entry name" value="AldOxase/xan_DH_MoCoBD1"/>
</dbReference>
<dbReference type="PROSITE" id="PS51318">
    <property type="entry name" value="TAT"/>
    <property type="match status" value="1"/>
</dbReference>
<dbReference type="Pfam" id="PF02738">
    <property type="entry name" value="MoCoBD_1"/>
    <property type="match status" value="1"/>
</dbReference>
<dbReference type="InterPro" id="IPR006311">
    <property type="entry name" value="TAT_signal"/>
</dbReference>
<evidence type="ECO:0000313" key="6">
    <source>
        <dbReference type="Proteomes" id="UP000198583"/>
    </source>
</evidence>
<proteinExistence type="predicted"/>
<name>A0A1I6F7C9_9PSEU</name>
<sequence>MTTRRQVLKGMGLGAAAVSAPIAGTAEAAPSEAIGSSWTRIEGKDKLRGRARYTADIPVEGMAHGALVTSTITRGLISGIDASATLASPGVIGVLDHRNAPRLNPQAGSPFFGPDGQFLLLQNDVIEHGGWPVALVVAETPEQARAGAERLRVSYVEQPHDIGFSAGHPLLRPALPSFGPDANKGDLDAELAQSAVTVDERYFTPPESACAMEPHAATVWLENGKIRAYDTNQAPFGVAQVLSVLFDKPLTDVRVEAEQLGGGFGGKTGVGPQLILATMAAMIFSRPVRVALTREEVFLTTSARAATEQRVRLGVDRDGRLRAIGHEAAFELSVKAEYIENCVEVAKVLYAADAIRTRINVVPLHILPPNSLRAPGTAPGSFALESAMDELAERLRIDPLDLRRRNEPEVGPVSGHPFTSRNFLRCVEEGARRFGWAGRDHRPRQRREGHLLIGTGMAGTSFLTTAFPSSATITAEPDGTFTVAIAAMDIGTGARTALTAISADVLRVDRSRIRLRIGDSALGPAWGAGGSLGTTSWSWAISSAAEELLTKLESKPSLPVSVTSDTTNEIFSLPPRERHAYSAIFAEVAVDPATGEVRVRRLVGRFAVGRVVNPLMVRSQLVGGMIMGLSMALHEQVVRDEVTGRQVNADFAGYHFAANADVPFIDADVVADYEPDNPLGLKGPGEIGTVAVAAAVANAVWHATGKRQRRLPITLDRVIEG</sequence>
<dbReference type="Pfam" id="PF01315">
    <property type="entry name" value="Ald_Xan_dh_C"/>
    <property type="match status" value="1"/>
</dbReference>